<gene>
    <name evidence="7" type="ORF">ES675_07005</name>
</gene>
<sequence length="609" mass="69066">MKILDRYILTTYLKTFFSVFIILMLIFVLQTIWLYIKELAGKDLDMVVILKFLFYFTPKLIPLVLPLTILLASIMVFGSFAENYEFAAMKSTGISLQRAMTGLSIFIVGLGFTTFLFANNVIPWAEYNSHNLRKNIASLKPAMVIAEGQFNDVMDYNIKVEKKSGENGRFLKGVVMHKKSQANNANNTIIVAKDGELVGEEDSDVLQFILFDGYFYDDTPSKNRADRNRHPMVMSYFEKYTINIDLSQLNSNDLDEKNVSDKYNMLNISDLNYMIDSLGTALKKDHEDFAISLYNRSNLPVLNSGITVNKGIDSSFNGNVLELFPDKKKVQMLDQALNSLKSTTQILNVKSKYFKERNVEINKHFIALHEKLALGFACIILFFVGAPLGALIRKGGIGLPMIIAILLFLTYHFIGIFAKNSAKDGSLNPILAAWFSTLVMLPLGYYLTKRATADRGLFEFDHIIEPIKKLLKIQNKSEKNNPTQEPSITLSSESQLKAKSLLTDYSMHSKFSFIFYCMAIILFVLYFVFKNNKLEEISAIIIQISAISGGIYTLYFILSSLHVLGLSKLTNTFQVSKNPIFIILGFIIYPIRHFLLKNKINKVFSLNSK</sequence>
<dbReference type="Pfam" id="PF03739">
    <property type="entry name" value="LptF_LptG"/>
    <property type="match status" value="1"/>
</dbReference>
<keyword evidence="2" id="KW-1003">Cell membrane</keyword>
<organism evidence="7 8">
    <name type="scientific">Bizionia algoritergicola</name>
    <dbReference type="NCBI Taxonomy" id="291187"/>
    <lineage>
        <taxon>Bacteria</taxon>
        <taxon>Pseudomonadati</taxon>
        <taxon>Bacteroidota</taxon>
        <taxon>Flavobacteriia</taxon>
        <taxon>Flavobacteriales</taxon>
        <taxon>Flavobacteriaceae</taxon>
        <taxon>Bizionia</taxon>
    </lineage>
</organism>
<feature type="transmembrane region" description="Helical" evidence="6">
    <location>
        <begin position="430"/>
        <end position="448"/>
    </location>
</feature>
<feature type="transmembrane region" description="Helical" evidence="6">
    <location>
        <begin position="540"/>
        <end position="558"/>
    </location>
</feature>
<feature type="transmembrane region" description="Helical" evidence="6">
    <location>
        <begin position="12"/>
        <end position="36"/>
    </location>
</feature>
<evidence type="ECO:0000256" key="1">
    <source>
        <dbReference type="ARBA" id="ARBA00004651"/>
    </source>
</evidence>
<dbReference type="GO" id="GO:0043190">
    <property type="term" value="C:ATP-binding cassette (ABC) transporter complex"/>
    <property type="evidence" value="ECO:0007669"/>
    <property type="project" value="TreeGrafter"/>
</dbReference>
<keyword evidence="5 6" id="KW-0472">Membrane</keyword>
<keyword evidence="3 6" id="KW-0812">Transmembrane</keyword>
<comment type="subcellular location">
    <subcellularLocation>
        <location evidence="1">Cell membrane</location>
        <topology evidence="1">Multi-pass membrane protein</topology>
    </subcellularLocation>
</comment>
<accession>A0A5D0QW14</accession>
<comment type="caution">
    <text evidence="7">The sequence shown here is derived from an EMBL/GenBank/DDBJ whole genome shotgun (WGS) entry which is preliminary data.</text>
</comment>
<feature type="transmembrane region" description="Helical" evidence="6">
    <location>
        <begin position="578"/>
        <end position="595"/>
    </location>
</feature>
<dbReference type="PANTHER" id="PTHR33529:SF6">
    <property type="entry name" value="YJGP_YJGQ FAMILY PERMEASE"/>
    <property type="match status" value="1"/>
</dbReference>
<dbReference type="Proteomes" id="UP000324358">
    <property type="component" value="Unassembled WGS sequence"/>
</dbReference>
<feature type="transmembrane region" description="Helical" evidence="6">
    <location>
        <begin position="511"/>
        <end position="528"/>
    </location>
</feature>
<dbReference type="AlphaFoldDB" id="A0A5D0QW14"/>
<name>A0A5D0QW14_9FLAO</name>
<feature type="transmembrane region" description="Helical" evidence="6">
    <location>
        <begin position="398"/>
        <end position="418"/>
    </location>
</feature>
<dbReference type="GO" id="GO:0015920">
    <property type="term" value="P:lipopolysaccharide transport"/>
    <property type="evidence" value="ECO:0007669"/>
    <property type="project" value="TreeGrafter"/>
</dbReference>
<feature type="transmembrane region" description="Helical" evidence="6">
    <location>
        <begin position="60"/>
        <end position="81"/>
    </location>
</feature>
<evidence type="ECO:0000256" key="4">
    <source>
        <dbReference type="ARBA" id="ARBA00022989"/>
    </source>
</evidence>
<evidence type="ECO:0000256" key="5">
    <source>
        <dbReference type="ARBA" id="ARBA00023136"/>
    </source>
</evidence>
<evidence type="ECO:0000256" key="3">
    <source>
        <dbReference type="ARBA" id="ARBA00022692"/>
    </source>
</evidence>
<reference evidence="7 8" key="1">
    <citation type="submission" date="2019-08" db="EMBL/GenBank/DDBJ databases">
        <title>Genomes of Antarctic Bizionia species.</title>
        <authorList>
            <person name="Bowman J.P."/>
        </authorList>
    </citation>
    <scope>NUCLEOTIDE SEQUENCE [LARGE SCALE GENOMIC DNA]</scope>
    <source>
        <strain evidence="7 8">APA-1</strain>
    </source>
</reference>
<evidence type="ECO:0000313" key="8">
    <source>
        <dbReference type="Proteomes" id="UP000324358"/>
    </source>
</evidence>
<dbReference type="InterPro" id="IPR005495">
    <property type="entry name" value="LptG/LptF_permease"/>
</dbReference>
<feature type="transmembrane region" description="Helical" evidence="6">
    <location>
        <begin position="372"/>
        <end position="392"/>
    </location>
</feature>
<proteinExistence type="predicted"/>
<dbReference type="RefSeq" id="WP_082985883.1">
    <property type="nucleotide sequence ID" value="NZ_VSKL01000002.1"/>
</dbReference>
<keyword evidence="4 6" id="KW-1133">Transmembrane helix</keyword>
<dbReference type="EMBL" id="VSKL01000002">
    <property type="protein sequence ID" value="TYB73403.1"/>
    <property type="molecule type" value="Genomic_DNA"/>
</dbReference>
<protein>
    <submittedName>
        <fullName evidence="7">YjgP/YjgQ family permease</fullName>
    </submittedName>
</protein>
<dbReference type="PANTHER" id="PTHR33529">
    <property type="entry name" value="SLR0882 PROTEIN-RELATED"/>
    <property type="match status" value="1"/>
</dbReference>
<feature type="transmembrane region" description="Helical" evidence="6">
    <location>
        <begin position="101"/>
        <end position="125"/>
    </location>
</feature>
<keyword evidence="8" id="KW-1185">Reference proteome</keyword>
<evidence type="ECO:0000256" key="6">
    <source>
        <dbReference type="SAM" id="Phobius"/>
    </source>
</evidence>
<evidence type="ECO:0000313" key="7">
    <source>
        <dbReference type="EMBL" id="TYB73403.1"/>
    </source>
</evidence>
<evidence type="ECO:0000256" key="2">
    <source>
        <dbReference type="ARBA" id="ARBA00022475"/>
    </source>
</evidence>
<dbReference type="OrthoDB" id="1096108at2"/>